<dbReference type="Proteomes" id="UP000531594">
    <property type="component" value="Unassembled WGS sequence"/>
</dbReference>
<name>A0A7X0LU38_9BACI</name>
<protein>
    <submittedName>
        <fullName evidence="1">Uncharacterized protein</fullName>
    </submittedName>
</protein>
<gene>
    <name evidence="1" type="ORF">HNR53_000643</name>
</gene>
<organism evidence="1 2">
    <name type="scientific">Bacillus benzoevorans</name>
    <dbReference type="NCBI Taxonomy" id="1456"/>
    <lineage>
        <taxon>Bacteria</taxon>
        <taxon>Bacillati</taxon>
        <taxon>Bacillota</taxon>
        <taxon>Bacilli</taxon>
        <taxon>Bacillales</taxon>
        <taxon>Bacillaceae</taxon>
        <taxon>Bacillus</taxon>
    </lineage>
</organism>
<reference evidence="1 2" key="1">
    <citation type="submission" date="2020-08" db="EMBL/GenBank/DDBJ databases">
        <title>Genomic Encyclopedia of Type Strains, Phase IV (KMG-IV): sequencing the most valuable type-strain genomes for metagenomic binning, comparative biology and taxonomic classification.</title>
        <authorList>
            <person name="Goeker M."/>
        </authorList>
    </citation>
    <scope>NUCLEOTIDE SEQUENCE [LARGE SCALE GENOMIC DNA]</scope>
    <source>
        <strain evidence="1 2">DSM 5391</strain>
    </source>
</reference>
<dbReference type="EMBL" id="JACHGK010000001">
    <property type="protein sequence ID" value="MBB6444055.1"/>
    <property type="molecule type" value="Genomic_DNA"/>
</dbReference>
<dbReference type="RefSeq" id="WP_184522688.1">
    <property type="nucleotide sequence ID" value="NZ_JACHGK010000001.1"/>
</dbReference>
<sequence>MNIIFGTIEFFEKEILSYLNENRTKERMEEPLTIITSQLEHELLYDFICDETIRMQCRRNLEDAIQNVSQKMEAVSG</sequence>
<dbReference type="AlphaFoldDB" id="A0A7X0LU38"/>
<accession>A0A7X0LU38</accession>
<evidence type="ECO:0000313" key="1">
    <source>
        <dbReference type="EMBL" id="MBB6444055.1"/>
    </source>
</evidence>
<proteinExistence type="predicted"/>
<comment type="caution">
    <text evidence="1">The sequence shown here is derived from an EMBL/GenBank/DDBJ whole genome shotgun (WGS) entry which is preliminary data.</text>
</comment>
<evidence type="ECO:0000313" key="2">
    <source>
        <dbReference type="Proteomes" id="UP000531594"/>
    </source>
</evidence>
<keyword evidence="2" id="KW-1185">Reference proteome</keyword>